<proteinExistence type="predicted"/>
<evidence type="ECO:0000313" key="2">
    <source>
        <dbReference type="Proteomes" id="UP000580043"/>
    </source>
</evidence>
<dbReference type="GO" id="GO:0016746">
    <property type="term" value="F:acyltransferase activity"/>
    <property type="evidence" value="ECO:0007669"/>
    <property type="project" value="UniProtKB-KW"/>
</dbReference>
<dbReference type="NCBIfam" id="TIGR03694">
    <property type="entry name" value="exosort_acyl"/>
    <property type="match status" value="1"/>
</dbReference>
<dbReference type="EMBL" id="JABBGA010000002">
    <property type="protein sequence ID" value="NML24953.1"/>
    <property type="molecule type" value="Genomic_DNA"/>
</dbReference>
<gene>
    <name evidence="1" type="ORF">HHL15_04330</name>
</gene>
<keyword evidence="1" id="KW-0012">Acyltransferase</keyword>
<dbReference type="InterPro" id="IPR016181">
    <property type="entry name" value="Acyl_CoA_acyltransferase"/>
</dbReference>
<dbReference type="Pfam" id="PF13444">
    <property type="entry name" value="Acetyltransf_5"/>
    <property type="match status" value="1"/>
</dbReference>
<accession>A0A848G3E0</accession>
<keyword evidence="2" id="KW-1185">Reference proteome</keyword>
<dbReference type="InterPro" id="IPR022484">
    <property type="entry name" value="PEP-CTERM/exosrtase_acylTfrase"/>
</dbReference>
<evidence type="ECO:0000313" key="1">
    <source>
        <dbReference type="EMBL" id="NML24953.1"/>
    </source>
</evidence>
<dbReference type="Proteomes" id="UP000580043">
    <property type="component" value="Unassembled WGS sequence"/>
</dbReference>
<keyword evidence="1" id="KW-0808">Transferase</keyword>
<comment type="caution">
    <text evidence="1">The sequence shown here is derived from an EMBL/GenBank/DDBJ whole genome shotgun (WGS) entry which is preliminary data.</text>
</comment>
<dbReference type="SUPFAM" id="SSF55729">
    <property type="entry name" value="Acyl-CoA N-acyltransferases (Nat)"/>
    <property type="match status" value="1"/>
</dbReference>
<protein>
    <submittedName>
        <fullName evidence="1">PEP-CTERM/exosortase system-associated acyltransferase</fullName>
    </submittedName>
</protein>
<dbReference type="Gene3D" id="3.40.630.30">
    <property type="match status" value="1"/>
</dbReference>
<organism evidence="1 2">
    <name type="scientific">Zoogloea dura</name>
    <dbReference type="NCBI Taxonomy" id="2728840"/>
    <lineage>
        <taxon>Bacteria</taxon>
        <taxon>Pseudomonadati</taxon>
        <taxon>Pseudomonadota</taxon>
        <taxon>Betaproteobacteria</taxon>
        <taxon>Rhodocyclales</taxon>
        <taxon>Zoogloeaceae</taxon>
        <taxon>Zoogloea</taxon>
    </lineage>
</organism>
<name>A0A848G3E0_9RHOO</name>
<dbReference type="RefSeq" id="WP_169144589.1">
    <property type="nucleotide sequence ID" value="NZ_JABBGA010000002.1"/>
</dbReference>
<dbReference type="AlphaFoldDB" id="A0A848G3E0"/>
<reference evidence="1 2" key="1">
    <citation type="submission" date="2020-04" db="EMBL/GenBank/DDBJ databases">
        <title>Zoogloea sp. G-4-1-14 isolated from soil.</title>
        <authorList>
            <person name="Dahal R.H."/>
        </authorList>
    </citation>
    <scope>NUCLEOTIDE SEQUENCE [LARGE SCALE GENOMIC DNA]</scope>
    <source>
        <strain evidence="1 2">G-4-1-14</strain>
    </source>
</reference>
<sequence length="253" mass="28937">MSLLDRFSLGEGFKKYFEIAPAFDKGRRNEVFGIRHEVYCEELGFEPVRPDRMETDEYDRHSLHCLMRTVNEPQTLVGCNRLVMARPEDPDYLLPFERTCAATLDRSIIDPARQPRGAIAEVSRLAVRAHYRRRRGETKAAVALSDEDFGTNNQPRFPYIPIGLYLAVVAMAKREGIETLFVLTEPRLADHFAKLGVKITQIGGPVEHRGIRIPSMMDVNAIIKGLRFFVRPIWRVIEAQIDEGYSHPGRPPF</sequence>